<accession>A0A0A5GMH7</accession>
<dbReference type="InterPro" id="IPR036291">
    <property type="entry name" value="NAD(P)-bd_dom_sf"/>
</dbReference>
<dbReference type="InterPro" id="IPR001509">
    <property type="entry name" value="Epimerase_deHydtase"/>
</dbReference>
<dbReference type="Gene3D" id="3.40.50.720">
    <property type="entry name" value="NAD(P)-binding Rossmann-like Domain"/>
    <property type="match status" value="1"/>
</dbReference>
<evidence type="ECO:0000313" key="3">
    <source>
        <dbReference type="EMBL" id="KGX92428.1"/>
    </source>
</evidence>
<dbReference type="RefSeq" id="WP_026800413.1">
    <property type="nucleotide sequence ID" value="NZ_AULI01000008.1"/>
</dbReference>
<evidence type="ECO:0000259" key="2">
    <source>
        <dbReference type="Pfam" id="PF01370"/>
    </source>
</evidence>
<dbReference type="OrthoDB" id="9779041at2"/>
<comment type="similarity">
    <text evidence="1">Belongs to the NAD(P)-dependent epimerase/dehydratase family.</text>
</comment>
<dbReference type="Gene3D" id="3.90.25.10">
    <property type="entry name" value="UDP-galactose 4-epimerase, domain 1"/>
    <property type="match status" value="1"/>
</dbReference>
<proteinExistence type="inferred from homology"/>
<keyword evidence="4" id="KW-1185">Reference proteome</keyword>
<protein>
    <submittedName>
        <fullName evidence="3">UDP-2-acetamido-2,6-dideoxy-hexulose 4-reductase</fullName>
    </submittedName>
</protein>
<evidence type="ECO:0000256" key="1">
    <source>
        <dbReference type="ARBA" id="ARBA00007637"/>
    </source>
</evidence>
<name>A0A0A5GMH7_9BACI</name>
<sequence length="301" mass="33194">MVLPRKLLITGASGFTGRHACSLFCQKGYEVYGMIRRDEKLPEGVQPVVCDVTNAEEVEQVIEAIVPDLLLHLAGQNDVKQSWQQPFRTFQSNSVSTLYLLEAVRNINPACKTLIVGSMLDAKSLVPNHPYGVSKHVQVEIARAYGQMFHLPIIIAKPSNLVGPNQRKGVCGWIANELSQAESDKREVHLTLSSPLANRDFIDVRDAVNAYAMLFQKGLPNGTYEVGSGKETSLQQVAEEFKRISHVPMTFTWESEVVDVQGIADPTALKQLGWIPTRTIATSIEEMVEALRGKRGASSHG</sequence>
<dbReference type="AlphaFoldDB" id="A0A0A5GMH7"/>
<dbReference type="Proteomes" id="UP000030528">
    <property type="component" value="Unassembled WGS sequence"/>
</dbReference>
<evidence type="ECO:0000313" key="4">
    <source>
        <dbReference type="Proteomes" id="UP000030528"/>
    </source>
</evidence>
<dbReference type="EMBL" id="AVPE01000006">
    <property type="protein sequence ID" value="KGX92428.1"/>
    <property type="molecule type" value="Genomic_DNA"/>
</dbReference>
<organism evidence="3 4">
    <name type="scientific">Pontibacillus halophilus JSM 076056 = DSM 19796</name>
    <dbReference type="NCBI Taxonomy" id="1385510"/>
    <lineage>
        <taxon>Bacteria</taxon>
        <taxon>Bacillati</taxon>
        <taxon>Bacillota</taxon>
        <taxon>Bacilli</taxon>
        <taxon>Bacillales</taxon>
        <taxon>Bacillaceae</taxon>
        <taxon>Pontibacillus</taxon>
    </lineage>
</organism>
<dbReference type="STRING" id="1385510.GCA_000425205_02032"/>
<gene>
    <name evidence="3" type="ORF">N781_17010</name>
</gene>
<reference evidence="3 4" key="1">
    <citation type="submission" date="2013-08" db="EMBL/GenBank/DDBJ databases">
        <authorList>
            <person name="Huang J."/>
            <person name="Wang G."/>
        </authorList>
    </citation>
    <scope>NUCLEOTIDE SEQUENCE [LARGE SCALE GENOMIC DNA]</scope>
    <source>
        <strain evidence="3 4">JSM 076056</strain>
    </source>
</reference>
<dbReference type="Pfam" id="PF01370">
    <property type="entry name" value="Epimerase"/>
    <property type="match status" value="1"/>
</dbReference>
<comment type="caution">
    <text evidence="3">The sequence shown here is derived from an EMBL/GenBank/DDBJ whole genome shotgun (WGS) entry which is preliminary data.</text>
</comment>
<dbReference type="SUPFAM" id="SSF51735">
    <property type="entry name" value="NAD(P)-binding Rossmann-fold domains"/>
    <property type="match status" value="1"/>
</dbReference>
<dbReference type="eggNOG" id="COG0451">
    <property type="taxonomic scope" value="Bacteria"/>
</dbReference>
<feature type="domain" description="NAD-dependent epimerase/dehydratase" evidence="2">
    <location>
        <begin position="8"/>
        <end position="227"/>
    </location>
</feature>
<dbReference type="PANTHER" id="PTHR43000">
    <property type="entry name" value="DTDP-D-GLUCOSE 4,6-DEHYDRATASE-RELATED"/>
    <property type="match status" value="1"/>
</dbReference>